<dbReference type="AlphaFoldDB" id="A0AA85AIV3"/>
<feature type="transmembrane region" description="Helical" evidence="1">
    <location>
        <begin position="6"/>
        <end position="29"/>
    </location>
</feature>
<evidence type="ECO:0000313" key="3">
    <source>
        <dbReference type="WBParaSite" id="SMRG1_88070.4"/>
    </source>
</evidence>
<dbReference type="WBParaSite" id="SMRG1_88070.4">
    <property type="protein sequence ID" value="SMRG1_88070.4"/>
    <property type="gene ID" value="SMRG1_88070"/>
</dbReference>
<dbReference type="Proteomes" id="UP000050790">
    <property type="component" value="Unassembled WGS sequence"/>
</dbReference>
<keyword evidence="1" id="KW-1133">Transmembrane helix</keyword>
<protein>
    <submittedName>
        <fullName evidence="3">Uncharacterized protein</fullName>
    </submittedName>
</protein>
<proteinExistence type="predicted"/>
<sequence length="123" mass="14371">MITHNLIIYSIITIWILTVHYVNCAGILWGDHSTDTTKTYIRTTTKASRPVTEKQGPFVINDENRLIRYYPRRQPKLICTQRGGIIQCYSVNKGTAIQRFNGKGLLWSLLTLNFIYLMISRYW</sequence>
<feature type="transmembrane region" description="Helical" evidence="1">
    <location>
        <begin position="104"/>
        <end position="122"/>
    </location>
</feature>
<keyword evidence="1" id="KW-0472">Membrane</keyword>
<evidence type="ECO:0000313" key="2">
    <source>
        <dbReference type="Proteomes" id="UP000050790"/>
    </source>
</evidence>
<organism evidence="2 3">
    <name type="scientific">Schistosoma margrebowiei</name>
    <dbReference type="NCBI Taxonomy" id="48269"/>
    <lineage>
        <taxon>Eukaryota</taxon>
        <taxon>Metazoa</taxon>
        <taxon>Spiralia</taxon>
        <taxon>Lophotrochozoa</taxon>
        <taxon>Platyhelminthes</taxon>
        <taxon>Trematoda</taxon>
        <taxon>Digenea</taxon>
        <taxon>Strigeidida</taxon>
        <taxon>Schistosomatoidea</taxon>
        <taxon>Schistosomatidae</taxon>
        <taxon>Schistosoma</taxon>
    </lineage>
</organism>
<reference evidence="3" key="1">
    <citation type="submission" date="2023-11" db="UniProtKB">
        <authorList>
            <consortium name="WormBaseParasite"/>
        </authorList>
    </citation>
    <scope>IDENTIFICATION</scope>
</reference>
<evidence type="ECO:0000256" key="1">
    <source>
        <dbReference type="SAM" id="Phobius"/>
    </source>
</evidence>
<name>A0AA85AIV3_9TREM</name>
<accession>A0AA85AIV3</accession>
<keyword evidence="1" id="KW-0812">Transmembrane</keyword>